<dbReference type="Proteomes" id="UP001317705">
    <property type="component" value="Chromosome"/>
</dbReference>
<feature type="signal peptide" evidence="2">
    <location>
        <begin position="1"/>
        <end position="22"/>
    </location>
</feature>
<evidence type="ECO:0000256" key="1">
    <source>
        <dbReference type="ARBA" id="ARBA00022729"/>
    </source>
</evidence>
<sequence>MKQQLLAFTTLAIMATPAFCLAAPPHPGPYVSGFLGVSTPRDTDVTTDDYANAQTFNDRVALDPGIYVGGTAGYDFGIVRLEGELSYRYSEMKSITDQADGYQFQSPDGNLGVLAVMGNAFFDFHNRSPITPYWGGGIGFATMHLSDTYGIDTRSGTAQDLLLYPADDATVFAYQAGAGMEVALNRRISLDIGYRYFGTATARFDSDRSTPTELKFESHNALVGLRVKF</sequence>
<evidence type="ECO:0000313" key="4">
    <source>
        <dbReference type="EMBL" id="BDV42080.1"/>
    </source>
</evidence>
<evidence type="ECO:0000256" key="2">
    <source>
        <dbReference type="SAM" id="SignalP"/>
    </source>
</evidence>
<accession>A0ABM8EI01</accession>
<protein>
    <submittedName>
        <fullName evidence="4">Outer membrane channel protein</fullName>
    </submittedName>
</protein>
<evidence type="ECO:0000313" key="5">
    <source>
        <dbReference type="Proteomes" id="UP001317705"/>
    </source>
</evidence>
<dbReference type="RefSeq" id="WP_282002306.1">
    <property type="nucleotide sequence ID" value="NZ_AP027151.1"/>
</dbReference>
<evidence type="ECO:0000259" key="3">
    <source>
        <dbReference type="Pfam" id="PF13505"/>
    </source>
</evidence>
<keyword evidence="1 2" id="KW-0732">Signal</keyword>
<dbReference type="Gene3D" id="2.40.160.20">
    <property type="match status" value="1"/>
</dbReference>
<dbReference type="InterPro" id="IPR011250">
    <property type="entry name" value="OMP/PagP_B-barrel"/>
</dbReference>
<reference evidence="4 5" key="1">
    <citation type="submission" date="2022-12" db="EMBL/GenBank/DDBJ databases">
        <title>Polyphasic characterization of Geotalea uranireducens NIT-SL11 newly isolated from a complex of sewage sludge and microbially reduced graphene oxide.</title>
        <authorList>
            <person name="Xie L."/>
            <person name="Yoshida N."/>
            <person name="Meng L."/>
        </authorList>
    </citation>
    <scope>NUCLEOTIDE SEQUENCE [LARGE SCALE GENOMIC DNA]</scope>
    <source>
        <strain evidence="4 5">NIT-SL11</strain>
    </source>
</reference>
<dbReference type="SUPFAM" id="SSF56925">
    <property type="entry name" value="OMPA-like"/>
    <property type="match status" value="1"/>
</dbReference>
<dbReference type="Pfam" id="PF13505">
    <property type="entry name" value="OMP_b-brl"/>
    <property type="match status" value="1"/>
</dbReference>
<name>A0ABM8EI01_9BACT</name>
<organism evidence="4 5">
    <name type="scientific">Geotalea uraniireducens</name>
    <dbReference type="NCBI Taxonomy" id="351604"/>
    <lineage>
        <taxon>Bacteria</taxon>
        <taxon>Pseudomonadati</taxon>
        <taxon>Thermodesulfobacteriota</taxon>
        <taxon>Desulfuromonadia</taxon>
        <taxon>Geobacterales</taxon>
        <taxon>Geobacteraceae</taxon>
        <taxon>Geotalea</taxon>
    </lineage>
</organism>
<dbReference type="EMBL" id="AP027151">
    <property type="protein sequence ID" value="BDV42080.1"/>
    <property type="molecule type" value="Genomic_DNA"/>
</dbReference>
<gene>
    <name evidence="4" type="ORF">GURASL_10030</name>
</gene>
<dbReference type="InterPro" id="IPR027385">
    <property type="entry name" value="Beta-barrel_OMP"/>
</dbReference>
<keyword evidence="5" id="KW-1185">Reference proteome</keyword>
<feature type="chain" id="PRO_5047198935" evidence="2">
    <location>
        <begin position="23"/>
        <end position="229"/>
    </location>
</feature>
<feature type="domain" description="Outer membrane protein beta-barrel" evidence="3">
    <location>
        <begin position="9"/>
        <end position="229"/>
    </location>
</feature>
<proteinExistence type="predicted"/>